<reference evidence="1 2" key="1">
    <citation type="journal article" date="2022" name="Hortic Res">
        <title>A haplotype resolved chromosomal level avocado genome allows analysis of novel avocado genes.</title>
        <authorList>
            <person name="Nath O."/>
            <person name="Fletcher S.J."/>
            <person name="Hayward A."/>
            <person name="Shaw L.M."/>
            <person name="Masouleh A.K."/>
            <person name="Furtado A."/>
            <person name="Henry R.J."/>
            <person name="Mitter N."/>
        </authorList>
    </citation>
    <scope>NUCLEOTIDE SEQUENCE [LARGE SCALE GENOMIC DNA]</scope>
    <source>
        <strain evidence="2">cv. Hass</strain>
    </source>
</reference>
<organism evidence="1 2">
    <name type="scientific">Persea americana</name>
    <name type="common">Avocado</name>
    <dbReference type="NCBI Taxonomy" id="3435"/>
    <lineage>
        <taxon>Eukaryota</taxon>
        <taxon>Viridiplantae</taxon>
        <taxon>Streptophyta</taxon>
        <taxon>Embryophyta</taxon>
        <taxon>Tracheophyta</taxon>
        <taxon>Spermatophyta</taxon>
        <taxon>Magnoliopsida</taxon>
        <taxon>Magnoliidae</taxon>
        <taxon>Laurales</taxon>
        <taxon>Lauraceae</taxon>
        <taxon>Persea</taxon>
    </lineage>
</organism>
<name>A0ACC2L7F0_PERAE</name>
<evidence type="ECO:0000313" key="2">
    <source>
        <dbReference type="Proteomes" id="UP001234297"/>
    </source>
</evidence>
<comment type="caution">
    <text evidence="1">The sequence shown here is derived from an EMBL/GenBank/DDBJ whole genome shotgun (WGS) entry which is preliminary data.</text>
</comment>
<gene>
    <name evidence="1" type="ORF">MRB53_022702</name>
</gene>
<proteinExistence type="predicted"/>
<dbReference type="EMBL" id="CM056815">
    <property type="protein sequence ID" value="KAJ8629379.1"/>
    <property type="molecule type" value="Genomic_DNA"/>
</dbReference>
<dbReference type="Proteomes" id="UP001234297">
    <property type="component" value="Chromosome 7"/>
</dbReference>
<accession>A0ACC2L7F0</accession>
<evidence type="ECO:0000313" key="1">
    <source>
        <dbReference type="EMBL" id="KAJ8629379.1"/>
    </source>
</evidence>
<sequence>MKEVFLKLPSSLDERKPKFQQKTTRRSSNQSLQTASSPRSTHSKAFKRNQKEHEQILSATESFYVEHTDGIWRVGSRSEKLSFSKTAMKESSFKLFFSVANSDRRKEGKAAFFRVLQKPSLSGTAPKTLAAAKVAAACLCYSTRPEKEGTVSGAERGCLVRRNVIYAVDMIRTKGSRPFVF</sequence>
<keyword evidence="2" id="KW-1185">Reference proteome</keyword>
<protein>
    <submittedName>
        <fullName evidence="1">Uncharacterized protein</fullName>
    </submittedName>
</protein>